<dbReference type="Pfam" id="PF12627">
    <property type="entry name" value="PolyA_pol_RNAbd"/>
    <property type="match status" value="1"/>
</dbReference>
<name>A0A1T0CE50_9GAMM</name>
<comment type="catalytic activity">
    <reaction evidence="7">
        <text>RNA(n) + ATP = RNA(n)-3'-adenine ribonucleotide + diphosphate</text>
        <dbReference type="Rhea" id="RHEA:11332"/>
        <dbReference type="Rhea" id="RHEA-COMP:14527"/>
        <dbReference type="Rhea" id="RHEA-COMP:17347"/>
        <dbReference type="ChEBI" id="CHEBI:30616"/>
        <dbReference type="ChEBI" id="CHEBI:33019"/>
        <dbReference type="ChEBI" id="CHEBI:140395"/>
        <dbReference type="ChEBI" id="CHEBI:173115"/>
        <dbReference type="EC" id="2.7.7.19"/>
    </reaction>
</comment>
<gene>
    <name evidence="7" type="primary">pcnB</name>
    <name evidence="13" type="ORF">B0682_05555</name>
</gene>
<dbReference type="NCBIfam" id="TIGR01942">
    <property type="entry name" value="pcnB"/>
    <property type="match status" value="1"/>
</dbReference>
<feature type="domain" description="Poly A polymerase head" evidence="10">
    <location>
        <begin position="49"/>
        <end position="174"/>
    </location>
</feature>
<keyword evidence="1 7" id="KW-0507">mRNA processing</keyword>
<dbReference type="InterPro" id="IPR002646">
    <property type="entry name" value="PolA_pol_head_dom"/>
</dbReference>
<dbReference type="Gene3D" id="1.10.3090.10">
    <property type="entry name" value="cca-adding enzyme, domain 2"/>
    <property type="match status" value="1"/>
</dbReference>
<dbReference type="PANTHER" id="PTHR43051:SF1">
    <property type="entry name" value="POLYNUCLEOTIDE ADENYLYLTRANSFERASE FAMILY PROTEIN"/>
    <property type="match status" value="1"/>
</dbReference>
<dbReference type="RefSeq" id="WP_078307269.1">
    <property type="nucleotide sequence ID" value="NZ_CP147511.1"/>
</dbReference>
<evidence type="ECO:0000259" key="11">
    <source>
        <dbReference type="Pfam" id="PF12626"/>
    </source>
</evidence>
<dbReference type="GO" id="GO:1990817">
    <property type="term" value="F:poly(A) RNA polymerase activity"/>
    <property type="evidence" value="ECO:0007669"/>
    <property type="project" value="UniProtKB-UniRule"/>
</dbReference>
<dbReference type="GO" id="GO:0003723">
    <property type="term" value="F:RNA binding"/>
    <property type="evidence" value="ECO:0007669"/>
    <property type="project" value="UniProtKB-UniRule"/>
</dbReference>
<evidence type="ECO:0000256" key="9">
    <source>
        <dbReference type="SAM" id="MobiDB-lite"/>
    </source>
</evidence>
<feature type="active site" evidence="7">
    <location>
        <position position="67"/>
    </location>
</feature>
<evidence type="ECO:0000256" key="4">
    <source>
        <dbReference type="ARBA" id="ARBA00022840"/>
    </source>
</evidence>
<feature type="region of interest" description="Disordered" evidence="9">
    <location>
        <begin position="518"/>
        <end position="552"/>
    </location>
</feature>
<dbReference type="Pfam" id="PF12626">
    <property type="entry name" value="PolyA_pol_arg_C"/>
    <property type="match status" value="1"/>
</dbReference>
<evidence type="ECO:0000256" key="7">
    <source>
        <dbReference type="HAMAP-Rule" id="MF_00957"/>
    </source>
</evidence>
<dbReference type="Pfam" id="PF01743">
    <property type="entry name" value="PolyA_pol"/>
    <property type="match status" value="1"/>
</dbReference>
<dbReference type="GO" id="GO:0043633">
    <property type="term" value="P:polyadenylation-dependent RNA catabolic process"/>
    <property type="evidence" value="ECO:0007669"/>
    <property type="project" value="InterPro"/>
</dbReference>
<reference evidence="13 14" key="1">
    <citation type="submission" date="2017-02" db="EMBL/GenBank/DDBJ databases">
        <title>Draft genome sequence of Moraxella lincolnii CCUG 9405T type strain.</title>
        <authorList>
            <person name="Salva-Serra F."/>
            <person name="Engstrom-Jakobsson H."/>
            <person name="Thorell K."/>
            <person name="Jaen-Luchoro D."/>
            <person name="Gonzales-Siles L."/>
            <person name="Karlsson R."/>
            <person name="Yazdan S."/>
            <person name="Boulund F."/>
            <person name="Johnning A."/>
            <person name="Engstrand L."/>
            <person name="Kristiansson E."/>
            <person name="Moore E."/>
        </authorList>
    </citation>
    <scope>NUCLEOTIDE SEQUENCE [LARGE SCALE GENOMIC DNA]</scope>
    <source>
        <strain evidence="13 14">CCUG 9405</strain>
    </source>
</reference>
<keyword evidence="14" id="KW-1185">Reference proteome</keyword>
<protein>
    <recommendedName>
        <fullName evidence="7">Poly(A) polymerase I</fullName>
        <shortName evidence="7">PAP I</shortName>
        <ecNumber evidence="7">2.7.7.19</ecNumber>
    </recommendedName>
</protein>
<organism evidence="13 14">
    <name type="scientific">Lwoffella lincolnii</name>
    <dbReference type="NCBI Taxonomy" id="90241"/>
    <lineage>
        <taxon>Bacteria</taxon>
        <taxon>Pseudomonadati</taxon>
        <taxon>Pseudomonadota</taxon>
        <taxon>Gammaproteobacteria</taxon>
        <taxon>Moraxellales</taxon>
        <taxon>Moraxellaceae</taxon>
        <taxon>Lwoffella</taxon>
    </lineage>
</organism>
<comment type="similarity">
    <text evidence="7 8">Belongs to the tRNA nucleotidyltransferase/poly(A) polymerase family.</text>
</comment>
<dbReference type="InterPro" id="IPR052191">
    <property type="entry name" value="tRNA_ntf/polyA_polymerase_I"/>
</dbReference>
<evidence type="ECO:0000259" key="10">
    <source>
        <dbReference type="Pfam" id="PF01743"/>
    </source>
</evidence>
<feature type="domain" description="tRNA nucleotidyltransferase/poly(A) polymerase RNA and SrmB- binding" evidence="12">
    <location>
        <begin position="202"/>
        <end position="259"/>
    </location>
</feature>
<feature type="active site" evidence="7">
    <location>
        <position position="69"/>
    </location>
</feature>
<feature type="domain" description="Polymerase A arginine-rich C-terminal" evidence="11">
    <location>
        <begin position="311"/>
        <end position="434"/>
    </location>
</feature>
<keyword evidence="4 7" id="KW-0067">ATP-binding</keyword>
<feature type="region of interest" description="Disordered" evidence="9">
    <location>
        <begin position="471"/>
        <end position="490"/>
    </location>
</feature>
<evidence type="ECO:0000256" key="6">
    <source>
        <dbReference type="ARBA" id="ARBA00023163"/>
    </source>
</evidence>
<dbReference type="InterPro" id="IPR032828">
    <property type="entry name" value="PolyA_RNA-bd"/>
</dbReference>
<dbReference type="InterPro" id="IPR043519">
    <property type="entry name" value="NT_sf"/>
</dbReference>
<comment type="function">
    <text evidence="7">Adds poly(A) tail to the 3' end of many RNAs, which usually targets these RNAs for decay. Plays a significant role in the global control of gene expression, through influencing the rate of transcript degradation, and in the general RNA quality control.</text>
</comment>
<dbReference type="SUPFAM" id="SSF81301">
    <property type="entry name" value="Nucleotidyltransferase"/>
    <property type="match status" value="1"/>
</dbReference>
<keyword evidence="5 7" id="KW-0694">RNA-binding</keyword>
<dbReference type="AlphaFoldDB" id="A0A1T0CE50"/>
<proteinExistence type="inferred from homology"/>
<comment type="caution">
    <text evidence="13">The sequence shown here is derived from an EMBL/GenBank/DDBJ whole genome shotgun (WGS) entry which is preliminary data.</text>
</comment>
<accession>A0A1T0CE50</accession>
<dbReference type="CDD" id="cd05398">
    <property type="entry name" value="NT_ClassII-CCAase"/>
    <property type="match status" value="1"/>
</dbReference>
<sequence>MTNSKKYPKTNTNANAKTISAKILGISQADLPNSIIEIITTLTKAGFEAYVVGGGVRDILLGQNPKDFDAVTNAKPHEVKDVFGKRCRIIGRRFELAHVFSGRDMIEVATFRAPPKGDAHTTEDGMLMRDNVWGDINQDFARRDFSVNALYYQPLKGEIKDFCGAIDDIQSKTLKLLGHASVRVEEDPVRLLRALRFKAKLGFEFDDELAKQFNNKNWALLEQVSPHRLYDETQKMFIGGYIVPLLPLLFEYQAIEQLMVYPPNAPTALLKQVAMNTDKRIASGKSINPAFFYAALLWENYLYQLNKFKKQGHHFTHAQEKAANKVIDRQRLKTAIPRFAEQFIKDIWLLQPRLANPKHKQILTISEHARFRAGFDFLLLREMAGEDDIAFSEPTNGMGVWWQTFQTMNDREQRHAIDQLTNQERRSSKHRRQRLQSYDMDDPSDRMATDTFANHQLHTGLHIGEQSNTQTNANRHAEHNHRQKEKAQLQQLSLSEQTLSEQAQKKQPSPLFTVLTSDATQETPKQPTIKKQNKQQQKSTQNISQHHKTKDAVQNVAQDTIQNTVQNTTRNAVPNAVIPLTPSQAKNELSHYLPIPNQRRHKKMSSMT</sequence>
<evidence type="ECO:0000256" key="8">
    <source>
        <dbReference type="RuleBase" id="RU003953"/>
    </source>
</evidence>
<dbReference type="EC" id="2.7.7.19" evidence="7"/>
<dbReference type="PANTHER" id="PTHR43051">
    <property type="entry name" value="POLYNUCLEOTIDE ADENYLYLTRANSFERASE FAMILY PROTEIN"/>
    <property type="match status" value="1"/>
</dbReference>
<evidence type="ECO:0000256" key="3">
    <source>
        <dbReference type="ARBA" id="ARBA00022741"/>
    </source>
</evidence>
<dbReference type="OrthoDB" id="9805698at2"/>
<keyword evidence="3 7" id="KW-0547">Nucleotide-binding</keyword>
<dbReference type="InterPro" id="IPR025866">
    <property type="entry name" value="PolyA_pol_arg_C_dom"/>
</dbReference>
<feature type="compositionally biased region" description="Low complexity" evidence="9">
    <location>
        <begin position="524"/>
        <end position="544"/>
    </location>
</feature>
<evidence type="ECO:0000256" key="1">
    <source>
        <dbReference type="ARBA" id="ARBA00022664"/>
    </source>
</evidence>
<dbReference type="EMBL" id="MUYT01000007">
    <property type="protein sequence ID" value="OOS20614.1"/>
    <property type="molecule type" value="Genomic_DNA"/>
</dbReference>
<dbReference type="Proteomes" id="UP000191094">
    <property type="component" value="Unassembled WGS sequence"/>
</dbReference>
<dbReference type="STRING" id="90241.B0682_05555"/>
<feature type="region of interest" description="Disordered" evidence="9">
    <location>
        <begin position="419"/>
        <end position="448"/>
    </location>
</feature>
<evidence type="ECO:0000313" key="14">
    <source>
        <dbReference type="Proteomes" id="UP000191094"/>
    </source>
</evidence>
<dbReference type="SUPFAM" id="SSF81891">
    <property type="entry name" value="Poly A polymerase C-terminal region-like"/>
    <property type="match status" value="1"/>
</dbReference>
<evidence type="ECO:0000256" key="2">
    <source>
        <dbReference type="ARBA" id="ARBA00022679"/>
    </source>
</evidence>
<dbReference type="Gene3D" id="3.30.460.10">
    <property type="entry name" value="Beta Polymerase, domain 2"/>
    <property type="match status" value="1"/>
</dbReference>
<dbReference type="GO" id="GO:0005524">
    <property type="term" value="F:ATP binding"/>
    <property type="evidence" value="ECO:0007669"/>
    <property type="project" value="UniProtKB-UniRule"/>
</dbReference>
<dbReference type="GO" id="GO:0006397">
    <property type="term" value="P:mRNA processing"/>
    <property type="evidence" value="ECO:0007669"/>
    <property type="project" value="UniProtKB-KW"/>
</dbReference>
<evidence type="ECO:0000259" key="12">
    <source>
        <dbReference type="Pfam" id="PF12627"/>
    </source>
</evidence>
<dbReference type="InterPro" id="IPR010206">
    <property type="entry name" value="PolA_pol_I"/>
</dbReference>
<keyword evidence="6 7" id="KW-0804">Transcription</keyword>
<dbReference type="HAMAP" id="MF_00957">
    <property type="entry name" value="PolyA_pol"/>
    <property type="match status" value="1"/>
</dbReference>
<evidence type="ECO:0000313" key="13">
    <source>
        <dbReference type="EMBL" id="OOS20614.1"/>
    </source>
</evidence>
<keyword evidence="2 7" id="KW-0808">Transferase</keyword>
<evidence type="ECO:0000256" key="5">
    <source>
        <dbReference type="ARBA" id="ARBA00022884"/>
    </source>
</evidence>
<feature type="active site" evidence="7">
    <location>
        <position position="144"/>
    </location>
</feature>